<proteinExistence type="predicted"/>
<dbReference type="STRING" id="1450535.A0A317VMR7"/>
<organism evidence="1 2">
    <name type="scientific">Aspergillus sclerotioniger CBS 115572</name>
    <dbReference type="NCBI Taxonomy" id="1450535"/>
    <lineage>
        <taxon>Eukaryota</taxon>
        <taxon>Fungi</taxon>
        <taxon>Dikarya</taxon>
        <taxon>Ascomycota</taxon>
        <taxon>Pezizomycotina</taxon>
        <taxon>Eurotiomycetes</taxon>
        <taxon>Eurotiomycetidae</taxon>
        <taxon>Eurotiales</taxon>
        <taxon>Aspergillaceae</taxon>
        <taxon>Aspergillus</taxon>
        <taxon>Aspergillus subgen. Circumdati</taxon>
    </lineage>
</organism>
<reference evidence="1 2" key="1">
    <citation type="submission" date="2016-12" db="EMBL/GenBank/DDBJ databases">
        <title>The genomes of Aspergillus section Nigri reveals drivers in fungal speciation.</title>
        <authorList>
            <consortium name="DOE Joint Genome Institute"/>
            <person name="Vesth T.C."/>
            <person name="Nybo J."/>
            <person name="Theobald S."/>
            <person name="Brandl J."/>
            <person name="Frisvad J.C."/>
            <person name="Nielsen K.F."/>
            <person name="Lyhne E.K."/>
            <person name="Kogle M.E."/>
            <person name="Kuo A."/>
            <person name="Riley R."/>
            <person name="Clum A."/>
            <person name="Nolan M."/>
            <person name="Lipzen A."/>
            <person name="Salamov A."/>
            <person name="Henrissat B."/>
            <person name="Wiebenga A."/>
            <person name="De Vries R.P."/>
            <person name="Grigoriev I.V."/>
            <person name="Mortensen U.H."/>
            <person name="Andersen M.R."/>
            <person name="Baker S.E."/>
        </authorList>
    </citation>
    <scope>NUCLEOTIDE SEQUENCE [LARGE SCALE GENOMIC DNA]</scope>
    <source>
        <strain evidence="1 2">CBS 115572</strain>
    </source>
</reference>
<comment type="caution">
    <text evidence="1">The sequence shown here is derived from an EMBL/GenBank/DDBJ whole genome shotgun (WGS) entry which is preliminary data.</text>
</comment>
<dbReference type="RefSeq" id="XP_025463714.1">
    <property type="nucleotide sequence ID" value="XM_025606285.1"/>
</dbReference>
<protein>
    <submittedName>
        <fullName evidence="1">Uncharacterized protein</fullName>
    </submittedName>
</protein>
<dbReference type="AlphaFoldDB" id="A0A317VMR7"/>
<dbReference type="EMBL" id="MSFK01000030">
    <property type="protein sequence ID" value="PWY74521.1"/>
    <property type="molecule type" value="Genomic_DNA"/>
</dbReference>
<dbReference type="Proteomes" id="UP000246702">
    <property type="component" value="Unassembled WGS sequence"/>
</dbReference>
<keyword evidence="2" id="KW-1185">Reference proteome</keyword>
<evidence type="ECO:0000313" key="2">
    <source>
        <dbReference type="Proteomes" id="UP000246702"/>
    </source>
</evidence>
<name>A0A317VMR7_9EURO</name>
<evidence type="ECO:0000313" key="1">
    <source>
        <dbReference type="EMBL" id="PWY74521.1"/>
    </source>
</evidence>
<dbReference type="OrthoDB" id="3000060at2759"/>
<dbReference type="GeneID" id="37108428"/>
<accession>A0A317VMR7</accession>
<gene>
    <name evidence="1" type="ORF">BO94DRAFT_228121</name>
</gene>
<sequence>MRYRLGLTHEADEYVQALGLDYPSCNGHNVDSRKGTKDTQKMQDYAWQEIIRAQLFDNPIEMGFGLRFRKCAEYLAIVLAEKCTSEEEIKAKVDKAARCMFAYSQCMAQSTNQLLVKTNKTLQIIPNVRGKAIMEDVDVIRKRNAFIAAMRSPGHRVHIKALTMTTRRGYSAIPTMDGTSPH</sequence>